<dbReference type="InterPro" id="IPR010903">
    <property type="entry name" value="DUF1517"/>
</dbReference>
<dbReference type="EMBL" id="KV784361">
    <property type="protein sequence ID" value="OEU14004.1"/>
    <property type="molecule type" value="Genomic_DNA"/>
</dbReference>
<dbReference type="InterPro" id="IPR053023">
    <property type="entry name" value="FLAP_modulator"/>
</dbReference>
<proteinExistence type="predicted"/>
<dbReference type="Proteomes" id="UP000095751">
    <property type="component" value="Unassembled WGS sequence"/>
</dbReference>
<dbReference type="InParanoid" id="A0A1E7F7B5"/>
<dbReference type="PANTHER" id="PTHR33975:SF2">
    <property type="entry name" value="MYELIN-ASSOCIATED OLIGODENDROCYTE BASIC PROTEIN"/>
    <property type="match status" value="1"/>
</dbReference>
<dbReference type="KEGG" id="fcy:FRACYDRAFT_189330"/>
<organism evidence="1 2">
    <name type="scientific">Fragilariopsis cylindrus CCMP1102</name>
    <dbReference type="NCBI Taxonomy" id="635003"/>
    <lineage>
        <taxon>Eukaryota</taxon>
        <taxon>Sar</taxon>
        <taxon>Stramenopiles</taxon>
        <taxon>Ochrophyta</taxon>
        <taxon>Bacillariophyta</taxon>
        <taxon>Bacillariophyceae</taxon>
        <taxon>Bacillariophycidae</taxon>
        <taxon>Bacillariales</taxon>
        <taxon>Bacillariaceae</taxon>
        <taxon>Fragilariopsis</taxon>
    </lineage>
</organism>
<accession>A0A1E7F7B5</accession>
<name>A0A1E7F7B5_9STRA</name>
<evidence type="ECO:0000313" key="1">
    <source>
        <dbReference type="EMBL" id="OEU14004.1"/>
    </source>
</evidence>
<evidence type="ECO:0000313" key="2">
    <source>
        <dbReference type="Proteomes" id="UP000095751"/>
    </source>
</evidence>
<reference evidence="1 2" key="1">
    <citation type="submission" date="2016-09" db="EMBL/GenBank/DDBJ databases">
        <title>Extensive genetic diversity and differential bi-allelic expression allows diatom success in the polar Southern Ocean.</title>
        <authorList>
            <consortium name="DOE Joint Genome Institute"/>
            <person name="Mock T."/>
            <person name="Otillar R.P."/>
            <person name="Strauss J."/>
            <person name="Dupont C."/>
            <person name="Frickenhaus S."/>
            <person name="Maumus F."/>
            <person name="Mcmullan M."/>
            <person name="Sanges R."/>
            <person name="Schmutz J."/>
            <person name="Toseland A."/>
            <person name="Valas R."/>
            <person name="Veluchamy A."/>
            <person name="Ward B.J."/>
            <person name="Allen A."/>
            <person name="Barry K."/>
            <person name="Falciatore A."/>
            <person name="Ferrante M."/>
            <person name="Fortunato A.E."/>
            <person name="Gloeckner G."/>
            <person name="Gruber A."/>
            <person name="Hipkin R."/>
            <person name="Janech M."/>
            <person name="Kroth P."/>
            <person name="Leese F."/>
            <person name="Lindquist E."/>
            <person name="Lyon B.R."/>
            <person name="Martin J."/>
            <person name="Mayer C."/>
            <person name="Parker M."/>
            <person name="Quesneville H."/>
            <person name="Raymond J."/>
            <person name="Uhlig C."/>
            <person name="Valentin K.U."/>
            <person name="Worden A.Z."/>
            <person name="Armbrust E.V."/>
            <person name="Bowler C."/>
            <person name="Green B."/>
            <person name="Moulton V."/>
            <person name="Van Oosterhout C."/>
            <person name="Grigoriev I."/>
        </authorList>
    </citation>
    <scope>NUCLEOTIDE SEQUENCE [LARGE SCALE GENOMIC DNA]</scope>
    <source>
        <strain evidence="1 2">CCMP1102</strain>
    </source>
</reference>
<sequence>MTYLFDKMFEEEGMLGKGITVGKVQVALQSPDRSDTSIFGLLEDHANLDSDENEDLARLANDVCLSLMRKSDDWVSACSTGKWFSEKDAGKAERYYNELSNAEAAKFEKEYIPDEDDEEVGGPTLVVVSLVLEIQGDSTKFDGAGYSIGQTKEVLSSIASDALIDDGYCVNAFEALWTPSDRKEVLSKNDITIDFPELIDV</sequence>
<keyword evidence="2" id="KW-1185">Reference proteome</keyword>
<dbReference type="PANTHER" id="PTHR33975">
    <property type="entry name" value="MYELIN-ASSOCIATED OLIGODENDROCYTE BASIC PROTEIN"/>
    <property type="match status" value="1"/>
</dbReference>
<dbReference type="Pfam" id="PF07466">
    <property type="entry name" value="DUF1517"/>
    <property type="match status" value="1"/>
</dbReference>
<gene>
    <name evidence="1" type="ORF">FRACYDRAFT_189330</name>
</gene>
<dbReference type="OrthoDB" id="542507at2759"/>
<protein>
    <submittedName>
        <fullName evidence="1">Uncharacterized protein</fullName>
    </submittedName>
</protein>
<dbReference type="AlphaFoldDB" id="A0A1E7F7B5"/>